<proteinExistence type="predicted"/>
<dbReference type="PANTHER" id="PTHR16155">
    <property type="entry name" value="DED DOMAIN-CONTAINING PROTEIN"/>
    <property type="match status" value="1"/>
</dbReference>
<organism evidence="1 2">
    <name type="scientific">Dissostichus eleginoides</name>
    <name type="common">Patagonian toothfish</name>
    <name type="synonym">Dissostichus amissus</name>
    <dbReference type="NCBI Taxonomy" id="100907"/>
    <lineage>
        <taxon>Eukaryota</taxon>
        <taxon>Metazoa</taxon>
        <taxon>Chordata</taxon>
        <taxon>Craniata</taxon>
        <taxon>Vertebrata</taxon>
        <taxon>Euteleostomi</taxon>
        <taxon>Actinopterygii</taxon>
        <taxon>Neopterygii</taxon>
        <taxon>Teleostei</taxon>
        <taxon>Neoteleostei</taxon>
        <taxon>Acanthomorphata</taxon>
        <taxon>Eupercaria</taxon>
        <taxon>Perciformes</taxon>
        <taxon>Notothenioidei</taxon>
        <taxon>Nototheniidae</taxon>
        <taxon>Dissostichus</taxon>
    </lineage>
</organism>
<dbReference type="EMBL" id="JASDAP010000022">
    <property type="protein sequence ID" value="KAK1883531.1"/>
    <property type="molecule type" value="Genomic_DNA"/>
</dbReference>
<keyword evidence="2" id="KW-1185">Reference proteome</keyword>
<dbReference type="Proteomes" id="UP001228049">
    <property type="component" value="Unassembled WGS sequence"/>
</dbReference>
<dbReference type="AlphaFoldDB" id="A0AAD9BIK3"/>
<sequence length="593" mass="67784">MADGGEIKSQEEDLPPDIKDWSKHQVKAWTLTLDDVDDGVAEILFEQDINGPMSERMDPLVETFSTFWQELRGDTEQILCICDNEKGFTSWKDLIDARCGINISGRCIYDLSFAEVNGTILSLLSKNRRSSRFLPCGGGSKVSFEKKVERSLSSLEVLCVNQCDGGSKDQIVIEENFYKGGKVSWWNFYFSEQPASTPFIKRDKFDFIMDTVIPDLCSLRNACVVFNLVHVPGCGGTTLAMHTLWALRDKFRCAVLRDSNADFAEVADQVVNLLMYKHEKKSPSIPVLLMIEDFDDKEKVFDLQQLIEKECAKKRFSQSLHRTDSADLLKNQGMLNLLKLHEARQYLEMQKADSYSGILSYLSNQSSPEKMEKIARQYAFLFEHAHKPTVRERINFIYVNVVLSCIKLKSRYILPYQKLLELLDQVMREQIPLSETLSLYFIAVVLLWPQQCNWKNVPAISLGKCISQMKTSYHTEMKEVYNGKWPVVHFFLGRKQGYEQLVHQGEITKSGQEEFAVKNGKIWKEEEVEARLCRVTGEVKNNLILADTCIPNLKIEVTPRFRSQLCAHTEGSKVSFFTGFSMGGPVALDISYM</sequence>
<dbReference type="PANTHER" id="PTHR16155:SF20">
    <property type="entry name" value="STERILE ALPHA MOTIF DOMAIN-CONTAINING PROTEIN 9-LIKE"/>
    <property type="match status" value="1"/>
</dbReference>
<accession>A0AAD9BIK3</accession>
<gene>
    <name evidence="1" type="ORF">KUDE01_021858</name>
</gene>
<comment type="caution">
    <text evidence="1">The sequence shown here is derived from an EMBL/GenBank/DDBJ whole genome shotgun (WGS) entry which is preliminary data.</text>
</comment>
<evidence type="ECO:0000313" key="1">
    <source>
        <dbReference type="EMBL" id="KAK1883531.1"/>
    </source>
</evidence>
<dbReference type="GO" id="GO:0005737">
    <property type="term" value="C:cytoplasm"/>
    <property type="evidence" value="ECO:0007669"/>
    <property type="project" value="TreeGrafter"/>
</dbReference>
<evidence type="ECO:0000313" key="2">
    <source>
        <dbReference type="Proteomes" id="UP001228049"/>
    </source>
</evidence>
<reference evidence="1" key="1">
    <citation type="submission" date="2023-04" db="EMBL/GenBank/DDBJ databases">
        <title>Chromosome-level genome of Chaenocephalus aceratus.</title>
        <authorList>
            <person name="Park H."/>
        </authorList>
    </citation>
    <scope>NUCLEOTIDE SEQUENCE</scope>
    <source>
        <strain evidence="1">DE</strain>
        <tissue evidence="1">Muscle</tissue>
    </source>
</reference>
<protein>
    <submittedName>
        <fullName evidence="1">Sterile alpha motif domain containing protein 9-like</fullName>
    </submittedName>
</protein>
<name>A0AAD9BIK3_DISEL</name>